<feature type="transmembrane region" description="Helical" evidence="1">
    <location>
        <begin position="51"/>
        <end position="70"/>
    </location>
</feature>
<protein>
    <submittedName>
        <fullName evidence="2">Uncharacterized protein</fullName>
    </submittedName>
</protein>
<evidence type="ECO:0000313" key="2">
    <source>
        <dbReference type="EMBL" id="SUA41519.1"/>
    </source>
</evidence>
<proteinExistence type="predicted"/>
<sequence length="71" mass="7654">MRDSPVAQPLPPLVCLTPERWGDRVKRSLMFVMAALAALSSYDYARSPGHIGMAVAAGVVITIWLTAKAID</sequence>
<keyword evidence="1" id="KW-0472">Membrane</keyword>
<evidence type="ECO:0000313" key="3">
    <source>
        <dbReference type="Proteomes" id="UP000255082"/>
    </source>
</evidence>
<accession>A0A378WJV9</accession>
<gene>
    <name evidence="2" type="ORF">NCTC13184_00858</name>
</gene>
<dbReference type="EMBL" id="UGRU01000001">
    <property type="protein sequence ID" value="SUA41519.1"/>
    <property type="molecule type" value="Genomic_DNA"/>
</dbReference>
<evidence type="ECO:0000256" key="1">
    <source>
        <dbReference type="SAM" id="Phobius"/>
    </source>
</evidence>
<keyword evidence="1" id="KW-0812">Transmembrane</keyword>
<dbReference type="Proteomes" id="UP000255082">
    <property type="component" value="Unassembled WGS sequence"/>
</dbReference>
<dbReference type="AlphaFoldDB" id="A0A378WJV9"/>
<reference evidence="2 3" key="1">
    <citation type="submission" date="2018-06" db="EMBL/GenBank/DDBJ databases">
        <authorList>
            <consortium name="Pathogen Informatics"/>
            <person name="Doyle S."/>
        </authorList>
    </citation>
    <scope>NUCLEOTIDE SEQUENCE [LARGE SCALE GENOMIC DNA]</scope>
    <source>
        <strain evidence="2 3">NCTC13184</strain>
    </source>
</reference>
<name>A0A378WJV9_9NOCA</name>
<keyword evidence="1" id="KW-1133">Transmembrane helix</keyword>
<organism evidence="2 3">
    <name type="scientific">Nocardia africana</name>
    <dbReference type="NCBI Taxonomy" id="134964"/>
    <lineage>
        <taxon>Bacteria</taxon>
        <taxon>Bacillati</taxon>
        <taxon>Actinomycetota</taxon>
        <taxon>Actinomycetes</taxon>
        <taxon>Mycobacteriales</taxon>
        <taxon>Nocardiaceae</taxon>
        <taxon>Nocardia</taxon>
    </lineage>
</organism>